<dbReference type="InterPro" id="IPR044066">
    <property type="entry name" value="TRIAD_supradom"/>
</dbReference>
<gene>
    <name evidence="13" type="ORF">MKW94_030422</name>
</gene>
<dbReference type="PROSITE" id="PS50089">
    <property type="entry name" value="ZF_RING_2"/>
    <property type="match status" value="1"/>
</dbReference>
<name>A0AA41SA70_PAPNU</name>
<dbReference type="PROSITE" id="PS51873">
    <property type="entry name" value="TRIAD"/>
    <property type="match status" value="1"/>
</dbReference>
<evidence type="ECO:0000313" key="13">
    <source>
        <dbReference type="EMBL" id="MCL7033076.1"/>
    </source>
</evidence>
<proteinExistence type="inferred from homology"/>
<organism evidence="13 14">
    <name type="scientific">Papaver nudicaule</name>
    <name type="common">Iceland poppy</name>
    <dbReference type="NCBI Taxonomy" id="74823"/>
    <lineage>
        <taxon>Eukaryota</taxon>
        <taxon>Viridiplantae</taxon>
        <taxon>Streptophyta</taxon>
        <taxon>Embryophyta</taxon>
        <taxon>Tracheophyta</taxon>
        <taxon>Spermatophyta</taxon>
        <taxon>Magnoliopsida</taxon>
        <taxon>Ranunculales</taxon>
        <taxon>Papaveraceae</taxon>
        <taxon>Papaveroideae</taxon>
        <taxon>Papaver</taxon>
    </lineage>
</organism>
<keyword evidence="10" id="KW-0812">Transmembrane</keyword>
<evidence type="ECO:0000256" key="4">
    <source>
        <dbReference type="ARBA" id="ARBA00022723"/>
    </source>
</evidence>
<evidence type="ECO:0000256" key="6">
    <source>
        <dbReference type="ARBA" id="ARBA00022771"/>
    </source>
</evidence>
<evidence type="ECO:0000259" key="12">
    <source>
        <dbReference type="PROSITE" id="PS51873"/>
    </source>
</evidence>
<dbReference type="InterPro" id="IPR031127">
    <property type="entry name" value="E3_UB_ligase_RBR"/>
</dbReference>
<comment type="caution">
    <text evidence="13">The sequence shown here is derived from an EMBL/GenBank/DDBJ whole genome shotgun (WGS) entry which is preliminary data.</text>
</comment>
<dbReference type="GO" id="GO:0008270">
    <property type="term" value="F:zinc ion binding"/>
    <property type="evidence" value="ECO:0007669"/>
    <property type="project" value="UniProtKB-KW"/>
</dbReference>
<evidence type="ECO:0000256" key="5">
    <source>
        <dbReference type="ARBA" id="ARBA00022737"/>
    </source>
</evidence>
<comment type="function">
    <text evidence="1">Might act as an E3 ubiquitin-protein ligase, or as part of E3 complex, which accepts ubiquitin from specific E2 ubiquitin-conjugating enzymes and then transfers it to substrates.</text>
</comment>
<evidence type="ECO:0000256" key="8">
    <source>
        <dbReference type="ARBA" id="ARBA00022833"/>
    </source>
</evidence>
<evidence type="ECO:0000256" key="10">
    <source>
        <dbReference type="SAM" id="Phobius"/>
    </source>
</evidence>
<feature type="domain" description="RING-type" evidence="11">
    <location>
        <begin position="24"/>
        <end position="73"/>
    </location>
</feature>
<accession>A0AA41SA70</accession>
<dbReference type="InterPro" id="IPR017907">
    <property type="entry name" value="Znf_RING_CS"/>
</dbReference>
<keyword evidence="3" id="KW-0808">Transferase</keyword>
<comment type="similarity">
    <text evidence="2">Belongs to the RBR family. Ariadne subfamily.</text>
</comment>
<evidence type="ECO:0000256" key="7">
    <source>
        <dbReference type="ARBA" id="ARBA00022786"/>
    </source>
</evidence>
<evidence type="ECO:0000259" key="11">
    <source>
        <dbReference type="PROSITE" id="PS50089"/>
    </source>
</evidence>
<dbReference type="PANTHER" id="PTHR11685">
    <property type="entry name" value="RBR FAMILY RING FINGER AND IBR DOMAIN-CONTAINING"/>
    <property type="match status" value="1"/>
</dbReference>
<dbReference type="Proteomes" id="UP001177140">
    <property type="component" value="Unassembled WGS sequence"/>
</dbReference>
<dbReference type="PROSITE" id="PS00518">
    <property type="entry name" value="ZF_RING_1"/>
    <property type="match status" value="1"/>
</dbReference>
<dbReference type="GO" id="GO:0016567">
    <property type="term" value="P:protein ubiquitination"/>
    <property type="evidence" value="ECO:0007669"/>
    <property type="project" value="InterPro"/>
</dbReference>
<sequence length="284" mass="32594">METIQQQQLEITIVNDDAHNFFTCEICVQLVPVNQQFKSMETSGCLHPYCTGCVAKYIEGKVTKHNMSEIKCPNTNCNVLLDASLCLSALPDKVFQKWCRVLCESVALSDASKGGLAYGRSYCPFRNCSELILNECVRISPSTNDNNNSASKITMSSCPNCKELFCFHCMVPWKENHRCGRRHETVIDIGMNDVLFMEMVKRKQLVRCPNCFQYVERIGGCKFIHCRCKTYFCHNCGNTRCVCEFHFHCDWRTSILLGLFFLLLIIILALGGVWLRRLAQKYDW</sequence>
<keyword evidence="10" id="KW-0472">Membrane</keyword>
<keyword evidence="7" id="KW-0833">Ubl conjugation pathway</keyword>
<feature type="domain" description="RING-type" evidence="12">
    <location>
        <begin position="20"/>
        <end position="252"/>
    </location>
</feature>
<keyword evidence="6 9" id="KW-0863">Zinc-finger</keyword>
<dbReference type="InterPro" id="IPR013083">
    <property type="entry name" value="Znf_RING/FYVE/PHD"/>
</dbReference>
<dbReference type="AlphaFoldDB" id="A0AA41SA70"/>
<protein>
    <submittedName>
        <fullName evidence="13">Uncharacterized protein</fullName>
    </submittedName>
</protein>
<reference evidence="13" key="1">
    <citation type="submission" date="2022-03" db="EMBL/GenBank/DDBJ databases">
        <title>A functionally conserved STORR gene fusion in Papaver species that diverged 16.8 million years ago.</title>
        <authorList>
            <person name="Catania T."/>
        </authorList>
    </citation>
    <scope>NUCLEOTIDE SEQUENCE</scope>
    <source>
        <strain evidence="13">S-191538</strain>
    </source>
</reference>
<dbReference type="GO" id="GO:0004842">
    <property type="term" value="F:ubiquitin-protein transferase activity"/>
    <property type="evidence" value="ECO:0007669"/>
    <property type="project" value="InterPro"/>
</dbReference>
<evidence type="ECO:0000313" key="14">
    <source>
        <dbReference type="Proteomes" id="UP001177140"/>
    </source>
</evidence>
<feature type="transmembrane region" description="Helical" evidence="10">
    <location>
        <begin position="255"/>
        <end position="275"/>
    </location>
</feature>
<dbReference type="SUPFAM" id="SSF57850">
    <property type="entry name" value="RING/U-box"/>
    <property type="match status" value="2"/>
</dbReference>
<dbReference type="EMBL" id="JAJJMA010130431">
    <property type="protein sequence ID" value="MCL7033076.1"/>
    <property type="molecule type" value="Genomic_DNA"/>
</dbReference>
<dbReference type="InterPro" id="IPR001841">
    <property type="entry name" value="Znf_RING"/>
</dbReference>
<evidence type="ECO:0000256" key="1">
    <source>
        <dbReference type="ARBA" id="ARBA00003976"/>
    </source>
</evidence>
<dbReference type="Gene3D" id="3.30.40.10">
    <property type="entry name" value="Zinc/RING finger domain, C3HC4 (zinc finger)"/>
    <property type="match status" value="1"/>
</dbReference>
<keyword evidence="14" id="KW-1185">Reference proteome</keyword>
<keyword evidence="5" id="KW-0677">Repeat</keyword>
<keyword evidence="4" id="KW-0479">Metal-binding</keyword>
<evidence type="ECO:0000256" key="3">
    <source>
        <dbReference type="ARBA" id="ARBA00022679"/>
    </source>
</evidence>
<evidence type="ECO:0000256" key="9">
    <source>
        <dbReference type="PROSITE-ProRule" id="PRU00175"/>
    </source>
</evidence>
<keyword evidence="8" id="KW-0862">Zinc</keyword>
<keyword evidence="10" id="KW-1133">Transmembrane helix</keyword>
<evidence type="ECO:0000256" key="2">
    <source>
        <dbReference type="ARBA" id="ARBA00005884"/>
    </source>
</evidence>